<dbReference type="EC" id="2.3.1.39" evidence="1"/>
<sequence>MSTLFAFPGQGAQREGMLRDLPRGLLEHCSTVLGEPAERLDSAKALRSTRAVQLCLLIAGVCAARRLEQAGVLEGYAAGLSIGAYAAAVTAGSLDFDDALRLVALRGQLMHDAHPAGYGMTAILGLEIGDLEPLLERARERGEEIYLGNVNAPRQLVVSGEEQAMRALGEAARRQGASAVRRLAVSTPSHCPLLESAAEELAQAFDSITLRPPRLRYLSGSNARALDKPDAIRDDLLYNMCRPIDWAGTVRSAYERGVRLQVELPPGAVLTGLARQTFIEGRLVAFEGTRLDSLLALLRDERDR</sequence>
<feature type="domain" description="Malonyl-CoA:ACP transacylase (MAT)" evidence="5">
    <location>
        <begin position="6"/>
        <end position="301"/>
    </location>
</feature>
<dbReference type="GO" id="GO:0006633">
    <property type="term" value="P:fatty acid biosynthetic process"/>
    <property type="evidence" value="ECO:0007669"/>
    <property type="project" value="TreeGrafter"/>
</dbReference>
<dbReference type="GO" id="GO:0004314">
    <property type="term" value="F:[acyl-carrier-protein] S-malonyltransferase activity"/>
    <property type="evidence" value="ECO:0007669"/>
    <property type="project" value="UniProtKB-EC"/>
</dbReference>
<dbReference type="GO" id="GO:0005829">
    <property type="term" value="C:cytosol"/>
    <property type="evidence" value="ECO:0007669"/>
    <property type="project" value="TreeGrafter"/>
</dbReference>
<dbReference type="Proteomes" id="UP000292639">
    <property type="component" value="Unassembled WGS sequence"/>
</dbReference>
<dbReference type="SUPFAM" id="SSF52151">
    <property type="entry name" value="FabD/lysophospholipase-like"/>
    <property type="match status" value="1"/>
</dbReference>
<evidence type="ECO:0000256" key="4">
    <source>
        <dbReference type="ARBA" id="ARBA00048462"/>
    </source>
</evidence>
<evidence type="ECO:0000259" key="5">
    <source>
        <dbReference type="SMART" id="SM00827"/>
    </source>
</evidence>
<reference evidence="6 7" key="1">
    <citation type="submission" date="2018-06" db="EMBL/GenBank/DDBJ databases">
        <title>Three novel Pseudomonas species isolated from symptomatic oak.</title>
        <authorList>
            <person name="Bueno-Gonzalez V."/>
            <person name="Brady C."/>
        </authorList>
    </citation>
    <scope>NUCLEOTIDE SEQUENCE [LARGE SCALE GENOMIC DNA]</scope>
    <source>
        <strain evidence="6 7">P17C</strain>
    </source>
</reference>
<dbReference type="NCBIfam" id="TIGR03131">
    <property type="entry name" value="malonate_mdcH"/>
    <property type="match status" value="1"/>
</dbReference>
<dbReference type="RefSeq" id="WP_131185007.1">
    <property type="nucleotide sequence ID" value="NZ_QJUO01000020.1"/>
</dbReference>
<evidence type="ECO:0000256" key="3">
    <source>
        <dbReference type="ARBA" id="ARBA00023315"/>
    </source>
</evidence>
<protein>
    <recommendedName>
        <fullName evidence="1">[acyl-carrier-protein] S-malonyltransferase</fullName>
        <ecNumber evidence="1">2.3.1.39</ecNumber>
    </recommendedName>
</protein>
<organism evidence="6 7">
    <name type="scientific">Stutzerimonas kirkiae</name>
    <dbReference type="NCBI Taxonomy" id="2211392"/>
    <lineage>
        <taxon>Bacteria</taxon>
        <taxon>Pseudomonadati</taxon>
        <taxon>Pseudomonadota</taxon>
        <taxon>Gammaproteobacteria</taxon>
        <taxon>Pseudomonadales</taxon>
        <taxon>Pseudomonadaceae</taxon>
        <taxon>Stutzerimonas</taxon>
    </lineage>
</organism>
<comment type="catalytic activity">
    <reaction evidence="4">
        <text>holo-[ACP] + malonyl-CoA = malonyl-[ACP] + CoA</text>
        <dbReference type="Rhea" id="RHEA:41792"/>
        <dbReference type="Rhea" id="RHEA-COMP:9623"/>
        <dbReference type="Rhea" id="RHEA-COMP:9685"/>
        <dbReference type="ChEBI" id="CHEBI:57287"/>
        <dbReference type="ChEBI" id="CHEBI:57384"/>
        <dbReference type="ChEBI" id="CHEBI:64479"/>
        <dbReference type="ChEBI" id="CHEBI:78449"/>
        <dbReference type="EC" id="2.3.1.39"/>
    </reaction>
</comment>
<dbReference type="InterPro" id="IPR050858">
    <property type="entry name" value="Mal-CoA-ACP_Trans/PKS_FabD"/>
</dbReference>
<dbReference type="SMART" id="SM00827">
    <property type="entry name" value="PKS_AT"/>
    <property type="match status" value="1"/>
</dbReference>
<dbReference type="EMBL" id="QJUP01000021">
    <property type="protein sequence ID" value="TBU93305.1"/>
    <property type="molecule type" value="Genomic_DNA"/>
</dbReference>
<dbReference type="InterPro" id="IPR017554">
    <property type="entry name" value="Malonate_deCOase_MdcHsu"/>
</dbReference>
<dbReference type="InterPro" id="IPR014043">
    <property type="entry name" value="Acyl_transferase_dom"/>
</dbReference>
<dbReference type="Gene3D" id="3.40.366.10">
    <property type="entry name" value="Malonyl-Coenzyme A Acyl Carrier Protein, domain 2"/>
    <property type="match status" value="1"/>
</dbReference>
<dbReference type="Pfam" id="PF00698">
    <property type="entry name" value="Acyl_transf_1"/>
    <property type="match status" value="1"/>
</dbReference>
<evidence type="ECO:0000313" key="7">
    <source>
        <dbReference type="Proteomes" id="UP000292639"/>
    </source>
</evidence>
<dbReference type="OrthoDB" id="9808564at2"/>
<dbReference type="PANTHER" id="PTHR42681:SF1">
    <property type="entry name" value="MALONYL-COA-ACYL CARRIER PROTEIN TRANSACYLASE, MITOCHONDRIAL"/>
    <property type="match status" value="1"/>
</dbReference>
<proteinExistence type="predicted"/>
<dbReference type="InterPro" id="IPR016035">
    <property type="entry name" value="Acyl_Trfase/lysoPLipase"/>
</dbReference>
<evidence type="ECO:0000256" key="1">
    <source>
        <dbReference type="ARBA" id="ARBA00013258"/>
    </source>
</evidence>
<dbReference type="InterPro" id="IPR001227">
    <property type="entry name" value="Ac_transferase_dom_sf"/>
</dbReference>
<comment type="caution">
    <text evidence="6">The sequence shown here is derived from an EMBL/GenBank/DDBJ whole genome shotgun (WGS) entry which is preliminary data.</text>
</comment>
<name>A0A4Q9R4I3_9GAMM</name>
<keyword evidence="7" id="KW-1185">Reference proteome</keyword>
<dbReference type="SUPFAM" id="SSF55048">
    <property type="entry name" value="Probable ACP-binding domain of malonyl-CoA ACP transacylase"/>
    <property type="match status" value="1"/>
</dbReference>
<dbReference type="Gene3D" id="3.30.70.250">
    <property type="entry name" value="Malonyl-CoA ACP transacylase, ACP-binding"/>
    <property type="match status" value="1"/>
</dbReference>
<dbReference type="AlphaFoldDB" id="A0A4Q9R4I3"/>
<dbReference type="PANTHER" id="PTHR42681">
    <property type="entry name" value="MALONYL-COA-ACYL CARRIER PROTEIN TRANSACYLASE, MITOCHONDRIAL"/>
    <property type="match status" value="1"/>
</dbReference>
<keyword evidence="3" id="KW-0012">Acyltransferase</keyword>
<evidence type="ECO:0000313" key="6">
    <source>
        <dbReference type="EMBL" id="TBU93305.1"/>
    </source>
</evidence>
<accession>A0A4Q9R4I3</accession>
<dbReference type="InterPro" id="IPR016036">
    <property type="entry name" value="Malonyl_transacylase_ACP-bd"/>
</dbReference>
<evidence type="ECO:0000256" key="2">
    <source>
        <dbReference type="ARBA" id="ARBA00022679"/>
    </source>
</evidence>
<keyword evidence="2" id="KW-0808">Transferase</keyword>
<gene>
    <name evidence="6" type="primary">mdcH</name>
    <name evidence="6" type="ORF">DNJ96_14290</name>
</gene>